<dbReference type="EMBL" id="CYRY02012797">
    <property type="protein sequence ID" value="VCW83754.1"/>
    <property type="molecule type" value="Genomic_DNA"/>
</dbReference>
<evidence type="ECO:0000313" key="2">
    <source>
        <dbReference type="Proteomes" id="UP000269945"/>
    </source>
</evidence>
<dbReference type="Proteomes" id="UP000269945">
    <property type="component" value="Unassembled WGS sequence"/>
</dbReference>
<evidence type="ECO:0000313" key="1">
    <source>
        <dbReference type="EMBL" id="VCW83754.1"/>
    </source>
</evidence>
<dbReference type="AlphaFoldDB" id="A0A9X9LRA2"/>
<organism evidence="1 2">
    <name type="scientific">Gulo gulo</name>
    <name type="common">Wolverine</name>
    <name type="synonym">Gluton</name>
    <dbReference type="NCBI Taxonomy" id="48420"/>
    <lineage>
        <taxon>Eukaryota</taxon>
        <taxon>Metazoa</taxon>
        <taxon>Chordata</taxon>
        <taxon>Craniata</taxon>
        <taxon>Vertebrata</taxon>
        <taxon>Euteleostomi</taxon>
        <taxon>Mammalia</taxon>
        <taxon>Eutheria</taxon>
        <taxon>Laurasiatheria</taxon>
        <taxon>Carnivora</taxon>
        <taxon>Caniformia</taxon>
        <taxon>Musteloidea</taxon>
        <taxon>Mustelidae</taxon>
        <taxon>Guloninae</taxon>
        <taxon>Gulo</taxon>
    </lineage>
</organism>
<sequence>MASRSLRLSGGSWNRIELGELEIPVGQQERCEAGDFPGGLVGGGVASGLR</sequence>
<gene>
    <name evidence="1" type="ORF">BN2614_LOCUS2</name>
</gene>
<keyword evidence="2" id="KW-1185">Reference proteome</keyword>
<reference evidence="1 2" key="1">
    <citation type="submission" date="2018-10" db="EMBL/GenBank/DDBJ databases">
        <authorList>
            <person name="Ekblom R."/>
            <person name="Jareborg N."/>
        </authorList>
    </citation>
    <scope>NUCLEOTIDE SEQUENCE [LARGE SCALE GENOMIC DNA]</scope>
    <source>
        <tissue evidence="1">Muscle</tissue>
    </source>
</reference>
<protein>
    <submittedName>
        <fullName evidence="1">Uncharacterized protein</fullName>
    </submittedName>
</protein>
<name>A0A9X9LRA2_GULGU</name>
<proteinExistence type="predicted"/>
<accession>A0A9X9LRA2</accession>
<comment type="caution">
    <text evidence="1">The sequence shown here is derived from an EMBL/GenBank/DDBJ whole genome shotgun (WGS) entry which is preliminary data.</text>
</comment>